<evidence type="ECO:0000259" key="10">
    <source>
        <dbReference type="PROSITE" id="PS50893"/>
    </source>
</evidence>
<dbReference type="CDD" id="cd03215">
    <property type="entry name" value="ABC_Carb_Monos_II"/>
    <property type="match status" value="1"/>
</dbReference>
<accession>A0A844G5X2</accession>
<dbReference type="PROSITE" id="PS50893">
    <property type="entry name" value="ABC_TRANSPORTER_2"/>
    <property type="match status" value="2"/>
</dbReference>
<dbReference type="FunFam" id="3.40.50.300:FF:000127">
    <property type="entry name" value="Ribose import ATP-binding protein RbsA"/>
    <property type="match status" value="1"/>
</dbReference>
<evidence type="ECO:0000256" key="8">
    <source>
        <dbReference type="ARBA" id="ARBA00022967"/>
    </source>
</evidence>
<keyword evidence="4" id="KW-0762">Sugar transport</keyword>
<proteinExistence type="predicted"/>
<evidence type="ECO:0000256" key="4">
    <source>
        <dbReference type="ARBA" id="ARBA00022597"/>
    </source>
</evidence>
<dbReference type="Pfam" id="PF00005">
    <property type="entry name" value="ABC_tran"/>
    <property type="match status" value="2"/>
</dbReference>
<protein>
    <submittedName>
        <fullName evidence="11">Sugar ABC transporter ATP-binding protein</fullName>
    </submittedName>
</protein>
<feature type="domain" description="ABC transporter" evidence="10">
    <location>
        <begin position="8"/>
        <end position="247"/>
    </location>
</feature>
<comment type="caution">
    <text evidence="11">The sequence shown here is derived from an EMBL/GenBank/DDBJ whole genome shotgun (WGS) entry which is preliminary data.</text>
</comment>
<organism evidence="11 12">
    <name type="scientific">Victivallis lenta</name>
    <dbReference type="NCBI Taxonomy" id="2606640"/>
    <lineage>
        <taxon>Bacteria</taxon>
        <taxon>Pseudomonadati</taxon>
        <taxon>Lentisphaerota</taxon>
        <taxon>Lentisphaeria</taxon>
        <taxon>Victivallales</taxon>
        <taxon>Victivallaceae</taxon>
        <taxon>Victivallis</taxon>
    </lineage>
</organism>
<dbReference type="InterPro" id="IPR027417">
    <property type="entry name" value="P-loop_NTPase"/>
</dbReference>
<keyword evidence="8" id="KW-1278">Translocase</keyword>
<evidence type="ECO:0000313" key="12">
    <source>
        <dbReference type="Proteomes" id="UP000435649"/>
    </source>
</evidence>
<keyword evidence="3" id="KW-1003">Cell membrane</keyword>
<dbReference type="EMBL" id="VUNS01000013">
    <property type="protein sequence ID" value="MST97878.1"/>
    <property type="molecule type" value="Genomic_DNA"/>
</dbReference>
<keyword evidence="7 11" id="KW-0067">ATP-binding</keyword>
<name>A0A844G5X2_9BACT</name>
<gene>
    <name evidence="11" type="ORF">FYJ85_12605</name>
</gene>
<keyword evidence="2" id="KW-0813">Transport</keyword>
<evidence type="ECO:0000256" key="6">
    <source>
        <dbReference type="ARBA" id="ARBA00022741"/>
    </source>
</evidence>
<dbReference type="CDD" id="cd03216">
    <property type="entry name" value="ABC_Carb_Monos_I"/>
    <property type="match status" value="1"/>
</dbReference>
<dbReference type="InterPro" id="IPR003439">
    <property type="entry name" value="ABC_transporter-like_ATP-bd"/>
</dbReference>
<evidence type="ECO:0000256" key="1">
    <source>
        <dbReference type="ARBA" id="ARBA00004202"/>
    </source>
</evidence>
<evidence type="ECO:0000256" key="7">
    <source>
        <dbReference type="ARBA" id="ARBA00022840"/>
    </source>
</evidence>
<evidence type="ECO:0000256" key="2">
    <source>
        <dbReference type="ARBA" id="ARBA00022448"/>
    </source>
</evidence>
<dbReference type="RefSeq" id="WP_106055318.1">
    <property type="nucleotide sequence ID" value="NZ_CALXOB010000043.1"/>
</dbReference>
<dbReference type="SUPFAM" id="SSF52540">
    <property type="entry name" value="P-loop containing nucleoside triphosphate hydrolases"/>
    <property type="match status" value="2"/>
</dbReference>
<dbReference type="InterPro" id="IPR050107">
    <property type="entry name" value="ABC_carbohydrate_import_ATPase"/>
</dbReference>
<dbReference type="PANTHER" id="PTHR43790">
    <property type="entry name" value="CARBOHYDRATE TRANSPORT ATP-BINDING PROTEIN MG119-RELATED"/>
    <property type="match status" value="1"/>
</dbReference>
<feature type="domain" description="ABC transporter" evidence="10">
    <location>
        <begin position="257"/>
        <end position="502"/>
    </location>
</feature>
<dbReference type="PANTHER" id="PTHR43790:SF9">
    <property type="entry name" value="GALACTOFURANOSE TRANSPORTER ATP-BINDING PROTEIN YTFR"/>
    <property type="match status" value="1"/>
</dbReference>
<evidence type="ECO:0000256" key="9">
    <source>
        <dbReference type="ARBA" id="ARBA00023136"/>
    </source>
</evidence>
<keyword evidence="5" id="KW-0677">Repeat</keyword>
<comment type="subcellular location">
    <subcellularLocation>
        <location evidence="1">Cell membrane</location>
        <topology evidence="1">Peripheral membrane protein</topology>
    </subcellularLocation>
</comment>
<dbReference type="GO" id="GO:0005886">
    <property type="term" value="C:plasma membrane"/>
    <property type="evidence" value="ECO:0007669"/>
    <property type="project" value="UniProtKB-SubCell"/>
</dbReference>
<keyword evidence="9" id="KW-0472">Membrane</keyword>
<keyword evidence="6" id="KW-0547">Nucleotide-binding</keyword>
<dbReference type="GO" id="GO:0016887">
    <property type="term" value="F:ATP hydrolysis activity"/>
    <property type="evidence" value="ECO:0007669"/>
    <property type="project" value="InterPro"/>
</dbReference>
<dbReference type="GO" id="GO:0005524">
    <property type="term" value="F:ATP binding"/>
    <property type="evidence" value="ECO:0007669"/>
    <property type="project" value="UniProtKB-KW"/>
</dbReference>
<reference evidence="11 12" key="1">
    <citation type="submission" date="2019-08" db="EMBL/GenBank/DDBJ databases">
        <title>In-depth cultivation of the pig gut microbiome towards novel bacterial diversity and tailored functional studies.</title>
        <authorList>
            <person name="Wylensek D."/>
            <person name="Hitch T.C.A."/>
            <person name="Clavel T."/>
        </authorList>
    </citation>
    <scope>NUCLEOTIDE SEQUENCE [LARGE SCALE GENOMIC DNA]</scope>
    <source>
        <strain evidence="11 12">BBE-744-WT-12</strain>
    </source>
</reference>
<evidence type="ECO:0000256" key="5">
    <source>
        <dbReference type="ARBA" id="ARBA00022737"/>
    </source>
</evidence>
<dbReference type="SMART" id="SM00382">
    <property type="entry name" value="AAA"/>
    <property type="match status" value="2"/>
</dbReference>
<evidence type="ECO:0000313" key="11">
    <source>
        <dbReference type="EMBL" id="MST97878.1"/>
    </source>
</evidence>
<sequence length="503" mass="55376">MADIVYSFEMKHISKRFGAVEALRDVSFAVRPGTIHALCGENGAGKSALTKILAGIYPPDSGEILLRGARISFSSPAAAVRAGVAMVHQESDLAPDLTVAENIFLGVERLIGGRFVQVLDTGAMNREADDMIDCHGFMLKPDTVVADLTPAKRQQVEILKALNRKAQILILDEPTASLSLREMQELFAIIRELRNTGMAVVYISHRLDVVLDIADEVTVLRDGAQVFSGARSAVTADRVVKLMVGRELEELYPASDARPGRVFFEARELSDRSGRVSRVGFTLRRGEIVGLAGLVGSGRSETAELVSGVGNLRSGSILIDGEKVDIRSPREALKRKIAFVPDDRTWYGIIPCLSGAANLLLAGYVRFGMRFFAPPWRERRIGERFGRRFGFGWPSARTRGAELDAGTRRKIQIARWMISGAELLILDEPTRGVGVEVRRQIYEMMLKFAKRGRTILLISSNLNELFGVTDRILVMRNGRMAGNLNTKESTPEEVMHLAAVDDL</sequence>
<dbReference type="Gene3D" id="3.40.50.300">
    <property type="entry name" value="P-loop containing nucleotide triphosphate hydrolases"/>
    <property type="match status" value="2"/>
</dbReference>
<evidence type="ECO:0000256" key="3">
    <source>
        <dbReference type="ARBA" id="ARBA00022475"/>
    </source>
</evidence>
<dbReference type="AlphaFoldDB" id="A0A844G5X2"/>
<dbReference type="Proteomes" id="UP000435649">
    <property type="component" value="Unassembled WGS sequence"/>
</dbReference>
<dbReference type="InterPro" id="IPR003593">
    <property type="entry name" value="AAA+_ATPase"/>
</dbReference>
<keyword evidence="12" id="KW-1185">Reference proteome</keyword>